<dbReference type="PATRIC" id="fig|1321819.3.peg.795"/>
<dbReference type="PROSITE" id="PS51257">
    <property type="entry name" value="PROKAR_LIPOPROTEIN"/>
    <property type="match status" value="1"/>
</dbReference>
<organism evidence="1 2">
    <name type="scientific">Bacteroides pyogenes F0041</name>
    <dbReference type="NCBI Taxonomy" id="1321819"/>
    <lineage>
        <taxon>Bacteria</taxon>
        <taxon>Pseudomonadati</taxon>
        <taxon>Bacteroidota</taxon>
        <taxon>Bacteroidia</taxon>
        <taxon>Bacteroidales</taxon>
        <taxon>Bacteroidaceae</taxon>
        <taxon>Bacteroides</taxon>
    </lineage>
</organism>
<dbReference type="EMBL" id="AWSV01000052">
    <property type="protein sequence ID" value="ERI86626.1"/>
    <property type="molecule type" value="Genomic_DNA"/>
</dbReference>
<protein>
    <recommendedName>
        <fullName evidence="3">Lipoprotein</fullName>
    </recommendedName>
</protein>
<accession>U2E2U3</accession>
<comment type="caution">
    <text evidence="1">The sequence shown here is derived from an EMBL/GenBank/DDBJ whole genome shotgun (WGS) entry which is preliminary data.</text>
</comment>
<evidence type="ECO:0008006" key="3">
    <source>
        <dbReference type="Google" id="ProtNLM"/>
    </source>
</evidence>
<dbReference type="Proteomes" id="UP000016496">
    <property type="component" value="Unassembled WGS sequence"/>
</dbReference>
<dbReference type="AlphaFoldDB" id="U2E2U3"/>
<dbReference type="Pfam" id="PF16141">
    <property type="entry name" value="GH18_BT1044-like"/>
    <property type="match status" value="1"/>
</dbReference>
<reference evidence="1 2" key="1">
    <citation type="submission" date="2013-08" db="EMBL/GenBank/DDBJ databases">
        <authorList>
            <person name="Weinstock G."/>
            <person name="Sodergren E."/>
            <person name="Wylie T."/>
            <person name="Fulton L."/>
            <person name="Fulton R."/>
            <person name="Fronick C."/>
            <person name="O'Laughlin M."/>
            <person name="Godfrey J."/>
            <person name="Miner T."/>
            <person name="Herter B."/>
            <person name="Appelbaum E."/>
            <person name="Cordes M."/>
            <person name="Lek S."/>
            <person name="Wollam A."/>
            <person name="Pepin K.H."/>
            <person name="Palsikar V.B."/>
            <person name="Mitreva M."/>
            <person name="Wilson R.K."/>
        </authorList>
    </citation>
    <scope>NUCLEOTIDE SEQUENCE [LARGE SCALE GENOMIC DNA]</scope>
    <source>
        <strain evidence="1 2">F0041</strain>
    </source>
</reference>
<dbReference type="InterPro" id="IPR032320">
    <property type="entry name" value="GH18_BT1044-like"/>
</dbReference>
<sequence>MPNRINKPNKNFNIMDKKIVFTFFLIISAALFSCSEWTEMESIDIKEPDITAQNPELYAKYLENLRAYKKSEHKQVYVWFDNSEKTPRTRAHHLTTLPDSIDVVSLIHPDQLADWELQEMNEIRSQKGMEVIYTISFDAIKAFYNAKLEKATDEEPVASLFEDFLVDSLQHALSLAKKYEYDGICIEYSGKSMLHMREPERTEYTKNERIFMGIAADWQKRNPEKSVVFEGKPQNLIDKTFLEKCKMVMVSGKNATNENMLTYHLSLAAVEGVPQSRLGMVVSATSLNDPNKLYGYFANGELAMQGLANWAPMAHNGIEVAGVGIYNVSTDYYEPTRTYHYTRSIISSINPPVK</sequence>
<dbReference type="HOGENOM" id="CLU_067030_0_0_10"/>
<name>U2E2U3_9BACE</name>
<gene>
    <name evidence="1" type="ORF">HMPREF1981_00857</name>
</gene>
<proteinExistence type="predicted"/>
<evidence type="ECO:0000313" key="2">
    <source>
        <dbReference type="Proteomes" id="UP000016496"/>
    </source>
</evidence>
<evidence type="ECO:0000313" key="1">
    <source>
        <dbReference type="EMBL" id="ERI86626.1"/>
    </source>
</evidence>